<gene>
    <name evidence="1" type="ordered locus">MCON_2543</name>
</gene>
<keyword evidence="2" id="KW-1185">Reference proteome</keyword>
<dbReference type="KEGG" id="mcj:MCON_2543"/>
<protein>
    <submittedName>
        <fullName evidence="1">Conserved domain protein</fullName>
    </submittedName>
</protein>
<proteinExistence type="predicted"/>
<accession>F4BZ22</accession>
<evidence type="ECO:0000313" key="2">
    <source>
        <dbReference type="Proteomes" id="UP000007807"/>
    </source>
</evidence>
<dbReference type="HOGENOM" id="CLU_2565726_0_0_2"/>
<name>F4BZ22_METSG</name>
<dbReference type="EMBL" id="CP002565">
    <property type="protein sequence ID" value="AEB68969.1"/>
    <property type="molecule type" value="Genomic_DNA"/>
</dbReference>
<reference evidence="1 2" key="1">
    <citation type="journal article" date="2011" name="J. Bacteriol.">
        <title>Complete genome sequence of Methanosaeta concilii, a specialist in aceticlastic methanogenesis.</title>
        <authorList>
            <person name="Barber R.D."/>
            <person name="Zhang L."/>
            <person name="Harnack M."/>
            <person name="Olson M.V."/>
            <person name="Kaul R."/>
            <person name="Ingram-Smith C."/>
            <person name="Smith K.S."/>
        </authorList>
    </citation>
    <scope>NUCLEOTIDE SEQUENCE [LARGE SCALE GENOMIC DNA]</scope>
    <source>
        <strain evidence="2">ATCC 5969 / DSM 3671 / JCM 10134 / NBRC 103675 / OCM 69 / GP-6</strain>
    </source>
</reference>
<dbReference type="InParanoid" id="F4BZ22"/>
<dbReference type="AlphaFoldDB" id="F4BZ22"/>
<sequence>MRRSRDHSFSDHIKKLSGLLLLISMLILLSRYGYSSPSPLGEDGSLIPRQILFGNPDKTSVKISPDGSRISYLAPVNGVLN</sequence>
<evidence type="ECO:0000313" key="1">
    <source>
        <dbReference type="EMBL" id="AEB68969.1"/>
    </source>
</evidence>
<organism evidence="1 2">
    <name type="scientific">Methanothrix soehngenii (strain ATCC 5969 / DSM 3671 / JCM 10134 / NBRC 103675 / OCM 69 / GP-6)</name>
    <name type="common">Methanosaeta concilii</name>
    <dbReference type="NCBI Taxonomy" id="990316"/>
    <lineage>
        <taxon>Archaea</taxon>
        <taxon>Methanobacteriati</taxon>
        <taxon>Methanobacteriota</taxon>
        <taxon>Stenosarchaea group</taxon>
        <taxon>Methanomicrobia</taxon>
        <taxon>Methanotrichales</taxon>
        <taxon>Methanotrichaceae</taxon>
        <taxon>Methanothrix</taxon>
    </lineage>
</organism>
<dbReference type="STRING" id="990316.MCON_2543"/>
<dbReference type="Proteomes" id="UP000007807">
    <property type="component" value="Chromosome"/>
</dbReference>